<evidence type="ECO:0000313" key="3">
    <source>
        <dbReference type="Proteomes" id="UP001501536"/>
    </source>
</evidence>
<feature type="transmembrane region" description="Helical" evidence="1">
    <location>
        <begin position="12"/>
        <end position="33"/>
    </location>
</feature>
<proteinExistence type="predicted"/>
<sequence>MGAMENYLALEIFFISLLVVAGLGMAGVAGLVISRLFKGQK</sequence>
<evidence type="ECO:0000313" key="2">
    <source>
        <dbReference type="EMBL" id="GAA3698666.1"/>
    </source>
</evidence>
<keyword evidence="3" id="KW-1185">Reference proteome</keyword>
<organism evidence="2 3">
    <name type="scientific">Zhihengliuella alba</name>
    <dbReference type="NCBI Taxonomy" id="547018"/>
    <lineage>
        <taxon>Bacteria</taxon>
        <taxon>Bacillati</taxon>
        <taxon>Actinomycetota</taxon>
        <taxon>Actinomycetes</taxon>
        <taxon>Micrococcales</taxon>
        <taxon>Micrococcaceae</taxon>
        <taxon>Zhihengliuella</taxon>
    </lineage>
</organism>
<dbReference type="Proteomes" id="UP001501536">
    <property type="component" value="Unassembled WGS sequence"/>
</dbReference>
<keyword evidence="1" id="KW-0812">Transmembrane</keyword>
<keyword evidence="1" id="KW-0472">Membrane</keyword>
<reference evidence="3" key="1">
    <citation type="journal article" date="2019" name="Int. J. Syst. Evol. Microbiol.">
        <title>The Global Catalogue of Microorganisms (GCM) 10K type strain sequencing project: providing services to taxonomists for standard genome sequencing and annotation.</title>
        <authorList>
            <consortium name="The Broad Institute Genomics Platform"/>
            <consortium name="The Broad Institute Genome Sequencing Center for Infectious Disease"/>
            <person name="Wu L."/>
            <person name="Ma J."/>
        </authorList>
    </citation>
    <scope>NUCLEOTIDE SEQUENCE [LARGE SCALE GENOMIC DNA]</scope>
    <source>
        <strain evidence="3">JCM 16961</strain>
    </source>
</reference>
<keyword evidence="1" id="KW-1133">Transmembrane helix</keyword>
<gene>
    <name evidence="2" type="ORF">GCM10022377_09580</name>
</gene>
<evidence type="ECO:0000256" key="1">
    <source>
        <dbReference type="SAM" id="Phobius"/>
    </source>
</evidence>
<name>A0ABP7D2Q7_9MICC</name>
<dbReference type="EMBL" id="BAABCJ010000001">
    <property type="protein sequence ID" value="GAA3698666.1"/>
    <property type="molecule type" value="Genomic_DNA"/>
</dbReference>
<comment type="caution">
    <text evidence="2">The sequence shown here is derived from an EMBL/GenBank/DDBJ whole genome shotgun (WGS) entry which is preliminary data.</text>
</comment>
<accession>A0ABP7D2Q7</accession>
<protein>
    <submittedName>
        <fullName evidence="2">Uncharacterized protein</fullName>
    </submittedName>
</protein>